<dbReference type="PANTHER" id="PTHR46140:SF1">
    <property type="entry name" value="VACUOLAR TRANSPORTER CHAPERONE COMPLEX SUBUNIT 4-RELATED"/>
    <property type="match status" value="1"/>
</dbReference>
<dbReference type="GO" id="GO:0042144">
    <property type="term" value="P:vacuole fusion, non-autophagic"/>
    <property type="evidence" value="ECO:0007669"/>
    <property type="project" value="TreeGrafter"/>
</dbReference>
<dbReference type="GO" id="GO:0016237">
    <property type="term" value="P:microautophagy"/>
    <property type="evidence" value="ECO:0007669"/>
    <property type="project" value="TreeGrafter"/>
</dbReference>
<gene>
    <name evidence="9" type="ORF">IMSHALPRED_000959</name>
</gene>
<keyword evidence="5 7" id="KW-0472">Membrane</keyword>
<evidence type="ECO:0000313" key="10">
    <source>
        <dbReference type="Proteomes" id="UP000664534"/>
    </source>
</evidence>
<dbReference type="CDD" id="cd14474">
    <property type="entry name" value="SPX_YDR089W"/>
    <property type="match status" value="1"/>
</dbReference>
<dbReference type="InterPro" id="IPR042267">
    <property type="entry name" value="VTC_sf"/>
</dbReference>
<sequence length="881" mass="97572">MKYGDTLQQRSTPLWESYNVDYNDIKHLIKVRTTQEQGQAKAIPGSDNETKALRAFEDELYRELRDQHQRIDLFVQSKAGEVGRRLAHLDKQIAQLEIRSFPTGRGKIPIKRLEKFSRLEEATLKAGEEIQFLSRFVGAQNLAFQKLLKKYRKWTGSTELGNRFRKEILDRRTSFSRTDFEPLLAQWTEVLASVRAPFIDGINWQSDATKAKAEEFQSQRPVSHKPLGNSAQHRSQHVTKPLSSAAYLQAAWKDGSNLEIDTVLATTPFSQRAAKAAYWIHPDNVVQIHVLLLQYTRLQKSNETNCSPESPSSPRGSISGHPAKWSSRTDEELGIIICDDLQRYAQRQSSETISNSENRAGFTSEKAAASIRYSPTGDTVVAVSAATKDPGKSTGSDRDFSTIKTKRTRKAIQRLFNTSSGDQGAIADGSKDDRLSEWLAGHKEVQPLVQLQFRRTRFAGLKNSVTDGLWATLDKTISMRSCPPELLASDKCFNMTNDGGKESEFFPHAVLEIRTEGQVDTDVIAALDASYLTERVRGFSLETHAVATLCKPQGMPRPFWLPALKQDIRKVPTAAKAPKGRKSQGRSSPEESSTPHTSVSASSTKNGVSSSDFSALRGESSATSAPDILATSTADVSKKKKRRSNRKQMLQNRLKEQAQPRYERYWNEFDDGSEGSQDETYTIYVDPNASSGIPGTAAVFRLFELLSSSIKASKETIPRWFRSSQKTRHGDQRPLVDGACSPSTADSNQSDSESSIRHVKASPHHGYSTFPAHSKRPAVRAREALLFRSCIASFASSFILLVVAAILVTTGRRKSANTVDVGVVIGVVSCLVFAVLGMGSMVKRRNSVGWVHKAIVSLIFACVVLASGVLLATLRHSKGKF</sequence>
<feature type="transmembrane region" description="Helical" evidence="7">
    <location>
        <begin position="821"/>
        <end position="842"/>
    </location>
</feature>
<feature type="region of interest" description="Disordered" evidence="6">
    <location>
        <begin position="721"/>
        <end position="772"/>
    </location>
</feature>
<evidence type="ECO:0000256" key="7">
    <source>
        <dbReference type="SAM" id="Phobius"/>
    </source>
</evidence>
<feature type="transmembrane region" description="Helical" evidence="7">
    <location>
        <begin position="854"/>
        <end position="874"/>
    </location>
</feature>
<keyword evidence="4 7" id="KW-1133">Transmembrane helix</keyword>
<dbReference type="GO" id="GO:0000329">
    <property type="term" value="C:fungal-type vacuole membrane"/>
    <property type="evidence" value="ECO:0007669"/>
    <property type="project" value="TreeGrafter"/>
</dbReference>
<evidence type="ECO:0000313" key="9">
    <source>
        <dbReference type="EMBL" id="CAF9913264.1"/>
    </source>
</evidence>
<feature type="region of interest" description="Disordered" evidence="6">
    <location>
        <begin position="213"/>
        <end position="238"/>
    </location>
</feature>
<keyword evidence="2" id="KW-0926">Vacuole</keyword>
<feature type="compositionally biased region" description="Polar residues" evidence="6">
    <location>
        <begin position="741"/>
        <end position="753"/>
    </location>
</feature>
<feature type="domain" description="SPX" evidence="8">
    <location>
        <begin position="1"/>
        <end position="165"/>
    </location>
</feature>
<dbReference type="Gene3D" id="3.20.100.30">
    <property type="entry name" value="VTC, catalytic tunnel domain"/>
    <property type="match status" value="1"/>
</dbReference>
<dbReference type="OrthoDB" id="5588846at2759"/>
<dbReference type="Proteomes" id="UP000664534">
    <property type="component" value="Unassembled WGS sequence"/>
</dbReference>
<evidence type="ECO:0000256" key="5">
    <source>
        <dbReference type="ARBA" id="ARBA00023136"/>
    </source>
</evidence>
<feature type="region of interest" description="Disordered" evidence="6">
    <location>
        <begin position="573"/>
        <end position="663"/>
    </location>
</feature>
<dbReference type="AlphaFoldDB" id="A0A8H3EV90"/>
<feature type="compositionally biased region" description="Polar residues" evidence="6">
    <location>
        <begin position="620"/>
        <end position="635"/>
    </location>
</feature>
<feature type="compositionally biased region" description="Low complexity" evidence="6">
    <location>
        <begin position="590"/>
        <end position="604"/>
    </location>
</feature>
<feature type="transmembrane region" description="Helical" evidence="7">
    <location>
        <begin position="785"/>
        <end position="809"/>
    </location>
</feature>
<accession>A0A8H3EV90</accession>
<dbReference type="PROSITE" id="PS51382">
    <property type="entry name" value="SPX"/>
    <property type="match status" value="1"/>
</dbReference>
<dbReference type="GO" id="GO:0007034">
    <property type="term" value="P:vacuolar transport"/>
    <property type="evidence" value="ECO:0007669"/>
    <property type="project" value="TreeGrafter"/>
</dbReference>
<name>A0A8H3EV90_9LECA</name>
<reference evidence="9" key="1">
    <citation type="submission" date="2021-03" db="EMBL/GenBank/DDBJ databases">
        <authorList>
            <person name="Tagirdzhanova G."/>
        </authorList>
    </citation>
    <scope>NUCLEOTIDE SEQUENCE</scope>
</reference>
<evidence type="ECO:0000256" key="3">
    <source>
        <dbReference type="ARBA" id="ARBA00022692"/>
    </source>
</evidence>
<comment type="caution">
    <text evidence="9">The sequence shown here is derived from an EMBL/GenBank/DDBJ whole genome shotgun (WGS) entry which is preliminary data.</text>
</comment>
<dbReference type="PANTHER" id="PTHR46140">
    <property type="entry name" value="VACUOLAR TRANSPORTER CHAPERONE 1-RELATED"/>
    <property type="match status" value="1"/>
</dbReference>
<evidence type="ECO:0000256" key="4">
    <source>
        <dbReference type="ARBA" id="ARBA00022989"/>
    </source>
</evidence>
<proteinExistence type="predicted"/>
<feature type="region of interest" description="Disordered" evidence="6">
    <location>
        <begin position="302"/>
        <end position="327"/>
    </location>
</feature>
<evidence type="ECO:0000256" key="6">
    <source>
        <dbReference type="SAM" id="MobiDB-lite"/>
    </source>
</evidence>
<dbReference type="InterPro" id="IPR018966">
    <property type="entry name" value="VTC_domain"/>
</dbReference>
<comment type="subcellular location">
    <subcellularLocation>
        <location evidence="1">Vacuole membrane</location>
        <topology evidence="1">Multi-pass membrane protein</topology>
    </subcellularLocation>
</comment>
<dbReference type="GO" id="GO:0006799">
    <property type="term" value="P:polyphosphate biosynthetic process"/>
    <property type="evidence" value="ECO:0007669"/>
    <property type="project" value="UniProtKB-ARBA"/>
</dbReference>
<protein>
    <recommendedName>
        <fullName evidence="8">SPX domain-containing protein</fullName>
    </recommendedName>
</protein>
<dbReference type="InterPro" id="IPR051572">
    <property type="entry name" value="VTC_Complex_Subunit"/>
</dbReference>
<keyword evidence="10" id="KW-1185">Reference proteome</keyword>
<dbReference type="Pfam" id="PF09359">
    <property type="entry name" value="VTC"/>
    <property type="match status" value="1"/>
</dbReference>
<evidence type="ECO:0000259" key="8">
    <source>
        <dbReference type="PROSITE" id="PS51382"/>
    </source>
</evidence>
<keyword evidence="3 7" id="KW-0812">Transmembrane</keyword>
<dbReference type="EMBL" id="CAJPDT010000011">
    <property type="protein sequence ID" value="CAF9913264.1"/>
    <property type="molecule type" value="Genomic_DNA"/>
</dbReference>
<feature type="compositionally biased region" description="Basic and acidic residues" evidence="6">
    <location>
        <begin position="653"/>
        <end position="663"/>
    </location>
</feature>
<dbReference type="InterPro" id="IPR004331">
    <property type="entry name" value="SPX_dom"/>
</dbReference>
<evidence type="ECO:0000256" key="2">
    <source>
        <dbReference type="ARBA" id="ARBA00022554"/>
    </source>
</evidence>
<dbReference type="GO" id="GO:0033254">
    <property type="term" value="C:vacuolar transporter chaperone complex"/>
    <property type="evidence" value="ECO:0007669"/>
    <property type="project" value="TreeGrafter"/>
</dbReference>
<organism evidence="9 10">
    <name type="scientific">Imshaugia aleurites</name>
    <dbReference type="NCBI Taxonomy" id="172621"/>
    <lineage>
        <taxon>Eukaryota</taxon>
        <taxon>Fungi</taxon>
        <taxon>Dikarya</taxon>
        <taxon>Ascomycota</taxon>
        <taxon>Pezizomycotina</taxon>
        <taxon>Lecanoromycetes</taxon>
        <taxon>OSLEUM clade</taxon>
        <taxon>Lecanoromycetidae</taxon>
        <taxon>Lecanorales</taxon>
        <taxon>Lecanorineae</taxon>
        <taxon>Parmeliaceae</taxon>
        <taxon>Imshaugia</taxon>
    </lineage>
</organism>
<evidence type="ECO:0000256" key="1">
    <source>
        <dbReference type="ARBA" id="ARBA00004128"/>
    </source>
</evidence>
<feature type="compositionally biased region" description="Polar residues" evidence="6">
    <location>
        <begin position="302"/>
        <end position="316"/>
    </location>
</feature>